<feature type="transmembrane region" description="Helical" evidence="9">
    <location>
        <begin position="162"/>
        <end position="181"/>
    </location>
</feature>
<keyword evidence="4" id="KW-0288">FMN</keyword>
<dbReference type="GO" id="GO:0055085">
    <property type="term" value="P:transmembrane transport"/>
    <property type="evidence" value="ECO:0007669"/>
    <property type="project" value="InterPro"/>
</dbReference>
<name>A0A559K6Y0_9BACL</name>
<dbReference type="EMBL" id="VNJI01000030">
    <property type="protein sequence ID" value="TVY07876.1"/>
    <property type="molecule type" value="Genomic_DNA"/>
</dbReference>
<reference evidence="10 11" key="1">
    <citation type="submission" date="2019-07" db="EMBL/GenBank/DDBJ databases">
        <authorList>
            <person name="Kim J."/>
        </authorList>
    </citation>
    <scope>NUCLEOTIDE SEQUENCE [LARGE SCALE GENOMIC DNA]</scope>
    <source>
        <strain evidence="10 11">JC52</strain>
    </source>
</reference>
<feature type="transmembrane region" description="Helical" evidence="9">
    <location>
        <begin position="35"/>
        <end position="56"/>
    </location>
</feature>
<feature type="transmembrane region" description="Helical" evidence="9">
    <location>
        <begin position="12"/>
        <end position="29"/>
    </location>
</feature>
<protein>
    <submittedName>
        <fullName evidence="10">RnfABCDGE type electron transport complex subunit D</fullName>
    </submittedName>
</protein>
<evidence type="ECO:0000256" key="2">
    <source>
        <dbReference type="ARBA" id="ARBA00022553"/>
    </source>
</evidence>
<dbReference type="Proteomes" id="UP000317036">
    <property type="component" value="Unassembled WGS sequence"/>
</dbReference>
<organism evidence="10 11">
    <name type="scientific">Paenibacillus cremeus</name>
    <dbReference type="NCBI Taxonomy" id="2163881"/>
    <lineage>
        <taxon>Bacteria</taxon>
        <taxon>Bacillati</taxon>
        <taxon>Bacillota</taxon>
        <taxon>Bacilli</taxon>
        <taxon>Bacillales</taxon>
        <taxon>Paenibacillaceae</taxon>
        <taxon>Paenibacillus</taxon>
    </lineage>
</organism>
<accession>A0A559K6Y0</accession>
<evidence type="ECO:0000256" key="6">
    <source>
        <dbReference type="ARBA" id="ARBA00022967"/>
    </source>
</evidence>
<dbReference type="InterPro" id="IPR004338">
    <property type="entry name" value="NqrB/RnfD"/>
</dbReference>
<feature type="transmembrane region" description="Helical" evidence="9">
    <location>
        <begin position="188"/>
        <end position="205"/>
    </location>
</feature>
<keyword evidence="8 9" id="KW-0472">Membrane</keyword>
<feature type="transmembrane region" description="Helical" evidence="9">
    <location>
        <begin position="217"/>
        <end position="248"/>
    </location>
</feature>
<keyword evidence="7 9" id="KW-1133">Transmembrane helix</keyword>
<keyword evidence="11" id="KW-1185">Reference proteome</keyword>
<keyword evidence="2" id="KW-0597">Phosphoprotein</keyword>
<dbReference type="PANTHER" id="PTHR30578">
    <property type="entry name" value="ELECTRON TRANSPORT COMPLEX PROTEIN RNFD"/>
    <property type="match status" value="1"/>
</dbReference>
<sequence length="269" mass="29327">MKAASWVKTPKGYVVLLMTVFLVIASIGARSVEGIMNGLIAVGACIAADVACGIYTKRNRKHSLPDSAIITGLIISLILGTANTWYIVAATSVISILSKHVLAYKNKPIFNPAVFGLLMSIWLFGSGQSWWGAFGDLPAWTIAILVLGGYVVVHRVNKFPQVFTFLGVYFILLFIMGICHVQEVPDAFRPPFINASLFFAFFMLTDPPTSPAKIKDQIQYSILAAVVGAIVYGAFGGLSYLFAGLISANLYHFFRSRFAVNRSERRSTG</sequence>
<dbReference type="GO" id="GO:0005886">
    <property type="term" value="C:plasma membrane"/>
    <property type="evidence" value="ECO:0007669"/>
    <property type="project" value="TreeGrafter"/>
</dbReference>
<evidence type="ECO:0000256" key="1">
    <source>
        <dbReference type="ARBA" id="ARBA00022448"/>
    </source>
</evidence>
<dbReference type="Pfam" id="PF03116">
    <property type="entry name" value="NQR2_RnfD_RnfE"/>
    <property type="match status" value="2"/>
</dbReference>
<dbReference type="RefSeq" id="WP_144850738.1">
    <property type="nucleotide sequence ID" value="NZ_VNJI01000030.1"/>
</dbReference>
<dbReference type="OrthoDB" id="260854at2"/>
<dbReference type="PANTHER" id="PTHR30578:SF0">
    <property type="entry name" value="ION-TRANSLOCATING OXIDOREDUCTASE COMPLEX SUBUNIT D"/>
    <property type="match status" value="1"/>
</dbReference>
<evidence type="ECO:0000256" key="4">
    <source>
        <dbReference type="ARBA" id="ARBA00022643"/>
    </source>
</evidence>
<keyword evidence="3" id="KW-0285">Flavoprotein</keyword>
<keyword evidence="1" id="KW-0813">Transport</keyword>
<gene>
    <name evidence="10" type="ORF">FPZ49_21440</name>
</gene>
<dbReference type="AlphaFoldDB" id="A0A559K6Y0"/>
<proteinExistence type="predicted"/>
<feature type="transmembrane region" description="Helical" evidence="9">
    <location>
        <begin position="68"/>
        <end position="88"/>
    </location>
</feature>
<evidence type="ECO:0000256" key="5">
    <source>
        <dbReference type="ARBA" id="ARBA00022692"/>
    </source>
</evidence>
<feature type="transmembrane region" description="Helical" evidence="9">
    <location>
        <begin position="108"/>
        <end position="125"/>
    </location>
</feature>
<evidence type="ECO:0000313" key="11">
    <source>
        <dbReference type="Proteomes" id="UP000317036"/>
    </source>
</evidence>
<comment type="caution">
    <text evidence="10">The sequence shown here is derived from an EMBL/GenBank/DDBJ whole genome shotgun (WGS) entry which is preliminary data.</text>
</comment>
<evidence type="ECO:0000256" key="9">
    <source>
        <dbReference type="SAM" id="Phobius"/>
    </source>
</evidence>
<feature type="transmembrane region" description="Helical" evidence="9">
    <location>
        <begin position="137"/>
        <end position="156"/>
    </location>
</feature>
<evidence type="ECO:0000313" key="10">
    <source>
        <dbReference type="EMBL" id="TVY07876.1"/>
    </source>
</evidence>
<evidence type="ECO:0000256" key="7">
    <source>
        <dbReference type="ARBA" id="ARBA00022989"/>
    </source>
</evidence>
<keyword evidence="6" id="KW-1278">Translocase</keyword>
<evidence type="ECO:0000256" key="3">
    <source>
        <dbReference type="ARBA" id="ARBA00022630"/>
    </source>
</evidence>
<evidence type="ECO:0000256" key="8">
    <source>
        <dbReference type="ARBA" id="ARBA00023136"/>
    </source>
</evidence>
<keyword evidence="5 9" id="KW-0812">Transmembrane</keyword>